<dbReference type="InterPro" id="IPR029058">
    <property type="entry name" value="AB_hydrolase_fold"/>
</dbReference>
<dbReference type="GO" id="GO:0006581">
    <property type="term" value="P:acetylcholine catabolic process"/>
    <property type="evidence" value="ECO:0007669"/>
    <property type="project" value="TreeGrafter"/>
</dbReference>
<proteinExistence type="inferred from homology"/>
<reference evidence="6" key="1">
    <citation type="submission" date="2016-11" db="UniProtKB">
        <authorList>
            <consortium name="WormBaseParasite"/>
        </authorList>
    </citation>
    <scope>IDENTIFICATION</scope>
</reference>
<feature type="domain" description="Carboxylesterase type B" evidence="4">
    <location>
        <begin position="30"/>
        <end position="208"/>
    </location>
</feature>
<dbReference type="Gene3D" id="3.40.50.1820">
    <property type="entry name" value="alpha/beta hydrolase"/>
    <property type="match status" value="1"/>
</dbReference>
<dbReference type="Pfam" id="PF00135">
    <property type="entry name" value="COesterase"/>
    <property type="match status" value="2"/>
</dbReference>
<evidence type="ECO:0000313" key="5">
    <source>
        <dbReference type="Proteomes" id="UP000095281"/>
    </source>
</evidence>
<dbReference type="WBParaSite" id="MhA1_Contig88.frz3.gene48">
    <property type="protein sequence ID" value="MhA1_Contig88.frz3.gene48"/>
    <property type="gene ID" value="MhA1_Contig88.frz3.gene48"/>
</dbReference>
<accession>A0A1I8C0A6</accession>
<dbReference type="GO" id="GO:0005615">
    <property type="term" value="C:extracellular space"/>
    <property type="evidence" value="ECO:0007669"/>
    <property type="project" value="TreeGrafter"/>
</dbReference>
<evidence type="ECO:0000256" key="1">
    <source>
        <dbReference type="ARBA" id="ARBA00005964"/>
    </source>
</evidence>
<comment type="similarity">
    <text evidence="1">Belongs to the type-B carboxylesterase/lipase family.</text>
</comment>
<dbReference type="OMA" id="IISEECN"/>
<dbReference type="PANTHER" id="PTHR43918">
    <property type="entry name" value="ACETYLCHOLINESTERASE"/>
    <property type="match status" value="1"/>
</dbReference>
<sequence length="356" mass="39836">MKVKFSFFIPKIIIIYLLIIKVCSQHFEKSRSVWVEQGLVKGKIFKIDVQQIQMFRGIPYAEPPIGELRFKKPLKKEKWEKEFAAIDYGPPCLQFMDFHRNDRYSGKNMQLESEDCLTLNIFAPYVRDSEDEGSLHPILVWIYGGSFLAGSADTGIDMEILARNIVFRNITFISVNYRLGPLGFMSLSHGAADSGKTIEGNFGLWDIAVTLMGESAGSAAVSALAVSPLTKELLHGAITMSGSANAGWAIHRLQGSSPQWDMVNIADYIRCNKLIADQDLDDVLALLPQSERSRVQAADFHAFRSSQRACNLQEHIPDCLNHGGPMSAPELLSCFRNELNFSENPLFWRALAAEVN</sequence>
<evidence type="ECO:0000313" key="6">
    <source>
        <dbReference type="WBParaSite" id="MhA1_Contig88.frz3.gene48"/>
    </source>
</evidence>
<evidence type="ECO:0000256" key="3">
    <source>
        <dbReference type="ARBA" id="ARBA00022801"/>
    </source>
</evidence>
<dbReference type="InterPro" id="IPR019819">
    <property type="entry name" value="Carboxylesterase_B_CS"/>
</dbReference>
<keyword evidence="5" id="KW-1185">Reference proteome</keyword>
<dbReference type="InterPro" id="IPR002018">
    <property type="entry name" value="CarbesteraseB"/>
</dbReference>
<protein>
    <submittedName>
        <fullName evidence="6">COesterase domain-containing protein</fullName>
    </submittedName>
</protein>
<evidence type="ECO:0000259" key="4">
    <source>
        <dbReference type="Pfam" id="PF00135"/>
    </source>
</evidence>
<dbReference type="PROSITE" id="PS00941">
    <property type="entry name" value="CARBOXYLESTERASE_B_2"/>
    <property type="match status" value="1"/>
</dbReference>
<keyword evidence="2" id="KW-0719">Serine esterase</keyword>
<dbReference type="AlphaFoldDB" id="A0A1I8C0A6"/>
<name>A0A1I8C0A6_MELHA</name>
<dbReference type="PANTHER" id="PTHR43918:SF4">
    <property type="entry name" value="CARBOXYLIC ESTER HYDROLASE"/>
    <property type="match status" value="1"/>
</dbReference>
<dbReference type="GO" id="GO:0003990">
    <property type="term" value="F:acetylcholinesterase activity"/>
    <property type="evidence" value="ECO:0007669"/>
    <property type="project" value="TreeGrafter"/>
</dbReference>
<feature type="domain" description="Carboxylesterase type B" evidence="4">
    <location>
        <begin position="209"/>
        <end position="276"/>
    </location>
</feature>
<dbReference type="Proteomes" id="UP000095281">
    <property type="component" value="Unplaced"/>
</dbReference>
<evidence type="ECO:0000256" key="2">
    <source>
        <dbReference type="ARBA" id="ARBA00022487"/>
    </source>
</evidence>
<dbReference type="GO" id="GO:0005886">
    <property type="term" value="C:plasma membrane"/>
    <property type="evidence" value="ECO:0007669"/>
    <property type="project" value="TreeGrafter"/>
</dbReference>
<organism evidence="5 6">
    <name type="scientific">Meloidogyne hapla</name>
    <name type="common">Root-knot nematode worm</name>
    <dbReference type="NCBI Taxonomy" id="6305"/>
    <lineage>
        <taxon>Eukaryota</taxon>
        <taxon>Metazoa</taxon>
        <taxon>Ecdysozoa</taxon>
        <taxon>Nematoda</taxon>
        <taxon>Chromadorea</taxon>
        <taxon>Rhabditida</taxon>
        <taxon>Tylenchina</taxon>
        <taxon>Tylenchomorpha</taxon>
        <taxon>Tylenchoidea</taxon>
        <taxon>Meloidogynidae</taxon>
        <taxon>Meloidogyninae</taxon>
        <taxon>Meloidogyne</taxon>
    </lineage>
</organism>
<keyword evidence="3" id="KW-0378">Hydrolase</keyword>
<dbReference type="GO" id="GO:0019695">
    <property type="term" value="P:choline metabolic process"/>
    <property type="evidence" value="ECO:0007669"/>
    <property type="project" value="TreeGrafter"/>
</dbReference>
<dbReference type="InterPro" id="IPR050654">
    <property type="entry name" value="AChE-related_enzymes"/>
</dbReference>
<dbReference type="SUPFAM" id="SSF53474">
    <property type="entry name" value="alpha/beta-Hydrolases"/>
    <property type="match status" value="1"/>
</dbReference>